<gene>
    <name evidence="1" type="ordered locus">ROP_40600</name>
</gene>
<proteinExistence type="predicted"/>
<organism evidence="1 2">
    <name type="scientific">Rhodococcus opacus (strain B4)</name>
    <dbReference type="NCBI Taxonomy" id="632772"/>
    <lineage>
        <taxon>Bacteria</taxon>
        <taxon>Bacillati</taxon>
        <taxon>Actinomycetota</taxon>
        <taxon>Actinomycetes</taxon>
        <taxon>Mycobacteriales</taxon>
        <taxon>Nocardiaceae</taxon>
        <taxon>Rhodococcus</taxon>
    </lineage>
</organism>
<evidence type="ECO:0000313" key="1">
    <source>
        <dbReference type="EMBL" id="BAH52307.1"/>
    </source>
</evidence>
<dbReference type="EMBL" id="AP011115">
    <property type="protein sequence ID" value="BAH52307.1"/>
    <property type="molecule type" value="Genomic_DNA"/>
</dbReference>
<accession>C1B9F4</accession>
<dbReference type="Proteomes" id="UP000002212">
    <property type="component" value="Chromosome"/>
</dbReference>
<reference evidence="1 2" key="1">
    <citation type="submission" date="2009-03" db="EMBL/GenBank/DDBJ databases">
        <title>Comparison of the complete genome sequences of Rhodococcus erythropolis PR4 and Rhodococcus opacus B4.</title>
        <authorList>
            <person name="Takarada H."/>
            <person name="Sekine M."/>
            <person name="Hosoyama A."/>
            <person name="Yamada R."/>
            <person name="Fujisawa T."/>
            <person name="Omata S."/>
            <person name="Shimizu A."/>
            <person name="Tsukatani N."/>
            <person name="Tanikawa S."/>
            <person name="Fujita N."/>
            <person name="Harayama S."/>
        </authorList>
    </citation>
    <scope>NUCLEOTIDE SEQUENCE [LARGE SCALE GENOMIC DNA]</scope>
    <source>
        <strain evidence="1 2">B4</strain>
    </source>
</reference>
<protein>
    <submittedName>
        <fullName evidence="1">Uncharacterized protein</fullName>
    </submittedName>
</protein>
<evidence type="ECO:0000313" key="2">
    <source>
        <dbReference type="Proteomes" id="UP000002212"/>
    </source>
</evidence>
<dbReference type="STRING" id="632772.ROP_40600"/>
<dbReference type="RefSeq" id="WP_012691244.1">
    <property type="nucleotide sequence ID" value="NC_012522.1"/>
</dbReference>
<dbReference type="AlphaFoldDB" id="C1B9F4"/>
<name>C1B9F4_RHOOB</name>
<dbReference type="KEGG" id="rop:ROP_40600"/>
<dbReference type="HOGENOM" id="CLU_733365_0_0_11"/>
<sequence length="377" mass="38432">MPLFNRGQAPLRMVLGGQQVLRVILDGVVVWDGTRPALVQLARLRATVAFPAPVVRADAVPDTVPVLSTIGAAMPAPSGVVGSAVVQAPRMQTTVALPTPGLITDTEVDVLPAEISVVMLTATASENFDGVVSAPPMTVAAAMPVPVVATGFFVAAVSMSVSAAMGTPIVTVSSTGMVPAVSMLASVSMPAPAVTAGVNVAAVKQMVNALMPVPVIFAQRNVNIAAVKMSGSAAMNAPVVSGSMNPQGMQRTTAALTLAQNTYTKITPMQAKSGYESTITSDGLVMPGGGVCNLFARITWNLNSASERRIRIVKNGSTVLGETISSGTHTTLDVTVNNVTLTASDVLTVEGYSTASTSSGRVLDTAAGVTYLTVTPN</sequence>
<dbReference type="OrthoDB" id="4556536at2"/>
<dbReference type="PATRIC" id="fig|632772.20.peg.4259"/>